<reference evidence="1" key="2">
    <citation type="submission" date="2020-11" db="EMBL/GenBank/DDBJ databases">
        <authorList>
            <person name="McCartney M.A."/>
            <person name="Auch B."/>
            <person name="Kono T."/>
            <person name="Mallez S."/>
            <person name="Becker A."/>
            <person name="Gohl D.M."/>
            <person name="Silverstein K.A.T."/>
            <person name="Koren S."/>
            <person name="Bechman K.B."/>
            <person name="Herman A."/>
            <person name="Abrahante J.E."/>
            <person name="Garbe J."/>
        </authorList>
    </citation>
    <scope>NUCLEOTIDE SEQUENCE</scope>
    <source>
        <strain evidence="1">Duluth1</strain>
        <tissue evidence="1">Whole animal</tissue>
    </source>
</reference>
<protein>
    <submittedName>
        <fullName evidence="1">Uncharacterized protein</fullName>
    </submittedName>
</protein>
<dbReference type="AlphaFoldDB" id="A0A9D4C3C9"/>
<evidence type="ECO:0000313" key="1">
    <source>
        <dbReference type="EMBL" id="KAH3716370.1"/>
    </source>
</evidence>
<dbReference type="EMBL" id="JAIWYP010000013">
    <property type="protein sequence ID" value="KAH3716370.1"/>
    <property type="molecule type" value="Genomic_DNA"/>
</dbReference>
<keyword evidence="2" id="KW-1185">Reference proteome</keyword>
<dbReference type="Proteomes" id="UP000828390">
    <property type="component" value="Unassembled WGS sequence"/>
</dbReference>
<name>A0A9D4C3C9_DREPO</name>
<reference evidence="1" key="1">
    <citation type="journal article" date="2019" name="bioRxiv">
        <title>The Genome of the Zebra Mussel, Dreissena polymorpha: A Resource for Invasive Species Research.</title>
        <authorList>
            <person name="McCartney M.A."/>
            <person name="Auch B."/>
            <person name="Kono T."/>
            <person name="Mallez S."/>
            <person name="Zhang Y."/>
            <person name="Obille A."/>
            <person name="Becker A."/>
            <person name="Abrahante J.E."/>
            <person name="Garbe J."/>
            <person name="Badalamenti J.P."/>
            <person name="Herman A."/>
            <person name="Mangelson H."/>
            <person name="Liachko I."/>
            <person name="Sullivan S."/>
            <person name="Sone E.D."/>
            <person name="Koren S."/>
            <person name="Silverstein K.A.T."/>
            <person name="Beckman K.B."/>
            <person name="Gohl D.M."/>
        </authorList>
    </citation>
    <scope>NUCLEOTIDE SEQUENCE</scope>
    <source>
        <strain evidence="1">Duluth1</strain>
        <tissue evidence="1">Whole animal</tissue>
    </source>
</reference>
<accession>A0A9D4C3C9</accession>
<sequence length="54" mass="5950">MFQGKLVQASANFACFMTLNITNPAAAVIPETFRVSLGLCTKMKLDRYRVLVVA</sequence>
<gene>
    <name evidence="1" type="ORF">DPMN_059091</name>
</gene>
<evidence type="ECO:0000313" key="2">
    <source>
        <dbReference type="Proteomes" id="UP000828390"/>
    </source>
</evidence>
<comment type="caution">
    <text evidence="1">The sequence shown here is derived from an EMBL/GenBank/DDBJ whole genome shotgun (WGS) entry which is preliminary data.</text>
</comment>
<proteinExistence type="predicted"/>
<organism evidence="1 2">
    <name type="scientific">Dreissena polymorpha</name>
    <name type="common">Zebra mussel</name>
    <name type="synonym">Mytilus polymorpha</name>
    <dbReference type="NCBI Taxonomy" id="45954"/>
    <lineage>
        <taxon>Eukaryota</taxon>
        <taxon>Metazoa</taxon>
        <taxon>Spiralia</taxon>
        <taxon>Lophotrochozoa</taxon>
        <taxon>Mollusca</taxon>
        <taxon>Bivalvia</taxon>
        <taxon>Autobranchia</taxon>
        <taxon>Heteroconchia</taxon>
        <taxon>Euheterodonta</taxon>
        <taxon>Imparidentia</taxon>
        <taxon>Neoheterodontei</taxon>
        <taxon>Myida</taxon>
        <taxon>Dreissenoidea</taxon>
        <taxon>Dreissenidae</taxon>
        <taxon>Dreissena</taxon>
    </lineage>
</organism>